<evidence type="ECO:0000313" key="1">
    <source>
        <dbReference type="EMBL" id="MEZ8719635.1"/>
    </source>
</evidence>
<proteinExistence type="predicted"/>
<gene>
    <name evidence="1" type="ORF">AB6D66_01055</name>
</gene>
<keyword evidence="2" id="KW-1185">Reference proteome</keyword>
<reference evidence="1 2" key="1">
    <citation type="journal article" date="2024" name="ISME J.">
        <title>Tailless and filamentous prophages are predominant in marine Vibrio.</title>
        <authorList>
            <person name="Steensen K."/>
            <person name="Seneca J."/>
            <person name="Bartlau N."/>
            <person name="Yu X.A."/>
            <person name="Hussain F.A."/>
            <person name="Polz M.F."/>
        </authorList>
    </citation>
    <scope>NUCLEOTIDE SEQUENCE [LARGE SCALE GENOMIC DNA]</scope>
    <source>
        <strain evidence="1 2">10N.239.312.F12</strain>
    </source>
</reference>
<accession>A0ABV4MR85</accession>
<name>A0ABV4MR85_9VIBR</name>
<dbReference type="EMBL" id="JBFSSG010000001">
    <property type="protein sequence ID" value="MEZ8719635.1"/>
    <property type="molecule type" value="Genomic_DNA"/>
</dbReference>
<protein>
    <submittedName>
        <fullName evidence="1">Uncharacterized protein</fullName>
    </submittedName>
</protein>
<sequence length="126" mass="13687">MSDSQSLENGVDFIRCNLRFLKATHPEIFEHLEDIPEKGRAEEIRHVMRLGLMVKNGQLGTSMGVVNSSPAANPISEQAALETVSQTASTTATDSTAMKKTEVPEVPDMIKLGASDLDIGDDIFEL</sequence>
<evidence type="ECO:0000313" key="2">
    <source>
        <dbReference type="Proteomes" id="UP001570071"/>
    </source>
</evidence>
<dbReference type="Proteomes" id="UP001570071">
    <property type="component" value="Unassembled WGS sequence"/>
</dbReference>
<organism evidence="1 2">
    <name type="scientific">Vibrio pomeroyi</name>
    <dbReference type="NCBI Taxonomy" id="198832"/>
    <lineage>
        <taxon>Bacteria</taxon>
        <taxon>Pseudomonadati</taxon>
        <taxon>Pseudomonadota</taxon>
        <taxon>Gammaproteobacteria</taxon>
        <taxon>Vibrionales</taxon>
        <taxon>Vibrionaceae</taxon>
        <taxon>Vibrio</taxon>
    </lineage>
</organism>
<comment type="caution">
    <text evidence="1">The sequence shown here is derived from an EMBL/GenBank/DDBJ whole genome shotgun (WGS) entry which is preliminary data.</text>
</comment>
<dbReference type="RefSeq" id="WP_269336793.1">
    <property type="nucleotide sequence ID" value="NZ_JBFSSG010000001.1"/>
</dbReference>